<dbReference type="Proteomes" id="UP000814140">
    <property type="component" value="Unassembled WGS sequence"/>
</dbReference>
<comment type="caution">
    <text evidence="1">The sequence shown here is derived from an EMBL/GenBank/DDBJ whole genome shotgun (WGS) entry which is preliminary data.</text>
</comment>
<keyword evidence="2" id="KW-1185">Reference proteome</keyword>
<gene>
    <name evidence="1" type="ORF">BV25DRAFT_1778848</name>
</gene>
<protein>
    <submittedName>
        <fullName evidence="1">Uncharacterized protein</fullName>
    </submittedName>
</protein>
<feature type="non-terminal residue" evidence="1">
    <location>
        <position position="1"/>
    </location>
</feature>
<accession>A0ACB8T9Q8</accession>
<reference evidence="1" key="2">
    <citation type="journal article" date="2022" name="New Phytol.">
        <title>Evolutionary transition to the ectomycorrhizal habit in the genomes of a hyperdiverse lineage of mushroom-forming fungi.</title>
        <authorList>
            <person name="Looney B."/>
            <person name="Miyauchi S."/>
            <person name="Morin E."/>
            <person name="Drula E."/>
            <person name="Courty P.E."/>
            <person name="Kohler A."/>
            <person name="Kuo A."/>
            <person name="LaButti K."/>
            <person name="Pangilinan J."/>
            <person name="Lipzen A."/>
            <person name="Riley R."/>
            <person name="Andreopoulos W."/>
            <person name="He G."/>
            <person name="Johnson J."/>
            <person name="Nolan M."/>
            <person name="Tritt A."/>
            <person name="Barry K.W."/>
            <person name="Grigoriev I.V."/>
            <person name="Nagy L.G."/>
            <person name="Hibbett D."/>
            <person name="Henrissat B."/>
            <person name="Matheny P.B."/>
            <person name="Labbe J."/>
            <person name="Martin F.M."/>
        </authorList>
    </citation>
    <scope>NUCLEOTIDE SEQUENCE</scope>
    <source>
        <strain evidence="1">HHB10654</strain>
    </source>
</reference>
<sequence length="92" mass="11127">LQRERFVPVLLGPRLPRGDCSAEEKEQLSRMLLILFKPWRVLQDLKSMNETWTEAYQRQEFPALLKRIICNIHVEHECRDARERIDKERHTD</sequence>
<evidence type="ECO:0000313" key="1">
    <source>
        <dbReference type="EMBL" id="KAI0065027.1"/>
    </source>
</evidence>
<name>A0ACB8T9Q8_9AGAM</name>
<evidence type="ECO:0000313" key="2">
    <source>
        <dbReference type="Proteomes" id="UP000814140"/>
    </source>
</evidence>
<organism evidence="1 2">
    <name type="scientific">Artomyces pyxidatus</name>
    <dbReference type="NCBI Taxonomy" id="48021"/>
    <lineage>
        <taxon>Eukaryota</taxon>
        <taxon>Fungi</taxon>
        <taxon>Dikarya</taxon>
        <taxon>Basidiomycota</taxon>
        <taxon>Agaricomycotina</taxon>
        <taxon>Agaricomycetes</taxon>
        <taxon>Russulales</taxon>
        <taxon>Auriscalpiaceae</taxon>
        <taxon>Artomyces</taxon>
    </lineage>
</organism>
<feature type="non-terminal residue" evidence="1">
    <location>
        <position position="92"/>
    </location>
</feature>
<proteinExistence type="predicted"/>
<dbReference type="EMBL" id="MU277197">
    <property type="protein sequence ID" value="KAI0065027.1"/>
    <property type="molecule type" value="Genomic_DNA"/>
</dbReference>
<reference evidence="1" key="1">
    <citation type="submission" date="2021-03" db="EMBL/GenBank/DDBJ databases">
        <authorList>
            <consortium name="DOE Joint Genome Institute"/>
            <person name="Ahrendt S."/>
            <person name="Looney B.P."/>
            <person name="Miyauchi S."/>
            <person name="Morin E."/>
            <person name="Drula E."/>
            <person name="Courty P.E."/>
            <person name="Chicoki N."/>
            <person name="Fauchery L."/>
            <person name="Kohler A."/>
            <person name="Kuo A."/>
            <person name="Labutti K."/>
            <person name="Pangilinan J."/>
            <person name="Lipzen A."/>
            <person name="Riley R."/>
            <person name="Andreopoulos W."/>
            <person name="He G."/>
            <person name="Johnson J."/>
            <person name="Barry K.W."/>
            <person name="Grigoriev I.V."/>
            <person name="Nagy L."/>
            <person name="Hibbett D."/>
            <person name="Henrissat B."/>
            <person name="Matheny P.B."/>
            <person name="Labbe J."/>
            <person name="Martin F."/>
        </authorList>
    </citation>
    <scope>NUCLEOTIDE SEQUENCE</scope>
    <source>
        <strain evidence="1">HHB10654</strain>
    </source>
</reference>